<feature type="domain" description="Solute-binding protein family 3/N-terminal" evidence="6">
    <location>
        <begin position="30"/>
        <end position="246"/>
    </location>
</feature>
<sequence>MNSIKRWLNRLVLLAFILSHNACFAGAPQQVVIGTISYNPPFELMTNEQYSGFEIEIMREVCLRVRMSCKFQTVLFHQIPEFLNENKIDLGLAALIITPAREENFLFSTPYKVSNLQFMTLANSTIKSVDKLQNKTIGAYKDSPSTELIHKILQNKVTIKTYETSMDMLSALDNQEVKAIITNPEQATYWVANSDRYQLVGQKYPFGDGYGMMATKKQTDLIEKINHALTDMENDGTLLKIYNEWL</sequence>
<evidence type="ECO:0000259" key="6">
    <source>
        <dbReference type="SMART" id="SM00062"/>
    </source>
</evidence>
<comment type="caution">
    <text evidence="7">The sequence shown here is derived from an EMBL/GenBank/DDBJ whole genome shotgun (WGS) entry which is preliminary data.</text>
</comment>
<feature type="chain" id="PRO_5037732286" evidence="5">
    <location>
        <begin position="26"/>
        <end position="246"/>
    </location>
</feature>
<feature type="signal peptide" evidence="5">
    <location>
        <begin position="1"/>
        <end position="25"/>
    </location>
</feature>
<dbReference type="Pfam" id="PF00497">
    <property type="entry name" value="SBP_bac_3"/>
    <property type="match status" value="1"/>
</dbReference>
<evidence type="ECO:0000313" key="7">
    <source>
        <dbReference type="EMBL" id="GGI77453.1"/>
    </source>
</evidence>
<dbReference type="EMBL" id="BMOB01000001">
    <property type="protein sequence ID" value="GGI77453.1"/>
    <property type="molecule type" value="Genomic_DNA"/>
</dbReference>
<comment type="similarity">
    <text evidence="2 4">Belongs to the bacterial solute-binding protein 3 family.</text>
</comment>
<evidence type="ECO:0000256" key="5">
    <source>
        <dbReference type="SAM" id="SignalP"/>
    </source>
</evidence>
<dbReference type="AlphaFoldDB" id="A0A917N8G0"/>
<proteinExistence type="inferred from homology"/>
<dbReference type="PANTHER" id="PTHR35936">
    <property type="entry name" value="MEMBRANE-BOUND LYTIC MUREIN TRANSGLYCOSYLASE F"/>
    <property type="match status" value="1"/>
</dbReference>
<evidence type="ECO:0000256" key="2">
    <source>
        <dbReference type="ARBA" id="ARBA00010333"/>
    </source>
</evidence>
<comment type="subcellular location">
    <subcellularLocation>
        <location evidence="1">Cell envelope</location>
    </subcellularLocation>
</comment>
<dbReference type="SMART" id="SM00062">
    <property type="entry name" value="PBPb"/>
    <property type="match status" value="1"/>
</dbReference>
<dbReference type="RefSeq" id="WP_131775511.1">
    <property type="nucleotide sequence ID" value="NZ_BMOB01000001.1"/>
</dbReference>
<accession>A0A917N8G0</accession>
<gene>
    <name evidence="7" type="primary">artJ</name>
    <name evidence="7" type="ORF">GCM10007966_02720</name>
</gene>
<evidence type="ECO:0000256" key="1">
    <source>
        <dbReference type="ARBA" id="ARBA00004196"/>
    </source>
</evidence>
<dbReference type="GO" id="GO:0030313">
    <property type="term" value="C:cell envelope"/>
    <property type="evidence" value="ECO:0007669"/>
    <property type="project" value="UniProtKB-SubCell"/>
</dbReference>
<dbReference type="Proteomes" id="UP000630149">
    <property type="component" value="Unassembled WGS sequence"/>
</dbReference>
<organism evidence="7 8">
    <name type="scientific">Legionella impletisoli</name>
    <dbReference type="NCBI Taxonomy" id="343510"/>
    <lineage>
        <taxon>Bacteria</taxon>
        <taxon>Pseudomonadati</taxon>
        <taxon>Pseudomonadota</taxon>
        <taxon>Gammaproteobacteria</taxon>
        <taxon>Legionellales</taxon>
        <taxon>Legionellaceae</taxon>
        <taxon>Legionella</taxon>
    </lineage>
</organism>
<keyword evidence="8" id="KW-1185">Reference proteome</keyword>
<dbReference type="InterPro" id="IPR018313">
    <property type="entry name" value="SBP_3_CS"/>
</dbReference>
<dbReference type="PANTHER" id="PTHR35936:SF37">
    <property type="entry name" value="AMINO ACID ABC TRANSPORTER SUBSTRATE-BINDING PROTEIN"/>
    <property type="match status" value="1"/>
</dbReference>
<dbReference type="PROSITE" id="PS01039">
    <property type="entry name" value="SBP_BACTERIAL_3"/>
    <property type="match status" value="1"/>
</dbReference>
<reference evidence="7" key="2">
    <citation type="submission" date="2020-09" db="EMBL/GenBank/DDBJ databases">
        <authorList>
            <person name="Sun Q."/>
            <person name="Ohkuma M."/>
        </authorList>
    </citation>
    <scope>NUCLEOTIDE SEQUENCE</scope>
    <source>
        <strain evidence="7">JCM 13919</strain>
    </source>
</reference>
<protein>
    <submittedName>
        <fullName evidence="7">Arginine ABC transporter substrate-binding protein</fullName>
    </submittedName>
</protein>
<dbReference type="InterPro" id="IPR001638">
    <property type="entry name" value="Solute-binding_3/MltF_N"/>
</dbReference>
<keyword evidence="3 5" id="KW-0732">Signal</keyword>
<dbReference type="Gene3D" id="3.40.190.10">
    <property type="entry name" value="Periplasmic binding protein-like II"/>
    <property type="match status" value="2"/>
</dbReference>
<evidence type="ECO:0000313" key="8">
    <source>
        <dbReference type="Proteomes" id="UP000630149"/>
    </source>
</evidence>
<dbReference type="SUPFAM" id="SSF53850">
    <property type="entry name" value="Periplasmic binding protein-like II"/>
    <property type="match status" value="1"/>
</dbReference>
<reference evidence="7" key="1">
    <citation type="journal article" date="2014" name="Int. J. Syst. Evol. Microbiol.">
        <title>Complete genome sequence of Corynebacterium casei LMG S-19264T (=DSM 44701T), isolated from a smear-ripened cheese.</title>
        <authorList>
            <consortium name="US DOE Joint Genome Institute (JGI-PGF)"/>
            <person name="Walter F."/>
            <person name="Albersmeier A."/>
            <person name="Kalinowski J."/>
            <person name="Ruckert C."/>
        </authorList>
    </citation>
    <scope>NUCLEOTIDE SEQUENCE</scope>
    <source>
        <strain evidence="7">JCM 13919</strain>
    </source>
</reference>
<dbReference type="OrthoDB" id="9768183at2"/>
<name>A0A917N8G0_9GAMM</name>
<evidence type="ECO:0000256" key="3">
    <source>
        <dbReference type="ARBA" id="ARBA00022729"/>
    </source>
</evidence>
<evidence type="ECO:0000256" key="4">
    <source>
        <dbReference type="RuleBase" id="RU003744"/>
    </source>
</evidence>